<evidence type="ECO:0000256" key="3">
    <source>
        <dbReference type="ARBA" id="ARBA00012584"/>
    </source>
</evidence>
<dbReference type="GO" id="GO:0000049">
    <property type="term" value="F:tRNA binding"/>
    <property type="evidence" value="ECO:0007669"/>
    <property type="project" value="TreeGrafter"/>
</dbReference>
<dbReference type="EMBL" id="MLJW01001544">
    <property type="protein sequence ID" value="OIQ77754.1"/>
    <property type="molecule type" value="Genomic_DNA"/>
</dbReference>
<dbReference type="GO" id="GO:0003725">
    <property type="term" value="F:double-stranded RNA binding"/>
    <property type="evidence" value="ECO:0007669"/>
    <property type="project" value="InterPro"/>
</dbReference>
<dbReference type="InterPro" id="IPR005145">
    <property type="entry name" value="Sua5_C"/>
</dbReference>
<comment type="similarity">
    <text evidence="2">Belongs to the SUA5 family.</text>
</comment>
<comment type="caution">
    <text evidence="13">The sequence shown here is derived from an EMBL/GenBank/DDBJ whole genome shotgun (WGS) entry which is preliminary data.</text>
</comment>
<evidence type="ECO:0000256" key="9">
    <source>
        <dbReference type="ARBA" id="ARBA00022840"/>
    </source>
</evidence>
<keyword evidence="7 13" id="KW-0548">Nucleotidyltransferase</keyword>
<reference evidence="13" key="1">
    <citation type="submission" date="2016-10" db="EMBL/GenBank/DDBJ databases">
        <title>Sequence of Gallionella enrichment culture.</title>
        <authorList>
            <person name="Poehlein A."/>
            <person name="Muehling M."/>
            <person name="Daniel R."/>
        </authorList>
    </citation>
    <scope>NUCLEOTIDE SEQUENCE</scope>
</reference>
<dbReference type="GO" id="GO:0005737">
    <property type="term" value="C:cytoplasm"/>
    <property type="evidence" value="ECO:0007669"/>
    <property type="project" value="UniProtKB-SubCell"/>
</dbReference>
<dbReference type="Pfam" id="PF01300">
    <property type="entry name" value="Sua5_yciO_yrdC"/>
    <property type="match status" value="1"/>
</dbReference>
<evidence type="ECO:0000256" key="6">
    <source>
        <dbReference type="ARBA" id="ARBA00022694"/>
    </source>
</evidence>
<keyword evidence="5 13" id="KW-0808">Transferase</keyword>
<dbReference type="PROSITE" id="PS51163">
    <property type="entry name" value="YRDC"/>
    <property type="match status" value="1"/>
</dbReference>
<evidence type="ECO:0000256" key="1">
    <source>
        <dbReference type="ARBA" id="ARBA00004496"/>
    </source>
</evidence>
<dbReference type="InterPro" id="IPR006070">
    <property type="entry name" value="Sua5-like_dom"/>
</dbReference>
<name>A0A1J5Q362_9ZZZZ</name>
<feature type="domain" description="YrdC-like" evidence="12">
    <location>
        <begin position="1"/>
        <end position="72"/>
    </location>
</feature>
<organism evidence="13">
    <name type="scientific">mine drainage metagenome</name>
    <dbReference type="NCBI Taxonomy" id="410659"/>
    <lineage>
        <taxon>unclassified sequences</taxon>
        <taxon>metagenomes</taxon>
        <taxon>ecological metagenomes</taxon>
    </lineage>
</organism>
<dbReference type="Gene3D" id="3.40.50.11030">
    <property type="entry name" value="Threonylcarbamoyl-AMP synthase, C-terminal domain"/>
    <property type="match status" value="1"/>
</dbReference>
<dbReference type="PANTHER" id="PTHR17490:SF16">
    <property type="entry name" value="THREONYLCARBAMOYL-AMP SYNTHASE"/>
    <property type="match status" value="1"/>
</dbReference>
<dbReference type="Pfam" id="PF03481">
    <property type="entry name" value="Sua5_C"/>
    <property type="match status" value="1"/>
</dbReference>
<keyword evidence="9" id="KW-0067">ATP-binding</keyword>
<dbReference type="GO" id="GO:0005524">
    <property type="term" value="F:ATP binding"/>
    <property type="evidence" value="ECO:0007669"/>
    <property type="project" value="UniProtKB-KW"/>
</dbReference>
<dbReference type="GO" id="GO:0008033">
    <property type="term" value="P:tRNA processing"/>
    <property type="evidence" value="ECO:0007669"/>
    <property type="project" value="UniProtKB-KW"/>
</dbReference>
<evidence type="ECO:0000256" key="11">
    <source>
        <dbReference type="ARBA" id="ARBA00048366"/>
    </source>
</evidence>
<dbReference type="AlphaFoldDB" id="A0A1J5Q362"/>
<evidence type="ECO:0000256" key="10">
    <source>
        <dbReference type="ARBA" id="ARBA00029774"/>
    </source>
</evidence>
<evidence type="ECO:0000256" key="4">
    <source>
        <dbReference type="ARBA" id="ARBA00022490"/>
    </source>
</evidence>
<proteinExistence type="inferred from homology"/>
<dbReference type="EC" id="2.7.7.87" evidence="3"/>
<evidence type="ECO:0000313" key="13">
    <source>
        <dbReference type="EMBL" id="OIQ77754.1"/>
    </source>
</evidence>
<evidence type="ECO:0000256" key="7">
    <source>
        <dbReference type="ARBA" id="ARBA00022695"/>
    </source>
</evidence>
<comment type="subcellular location">
    <subcellularLocation>
        <location evidence="1">Cytoplasm</location>
    </subcellularLocation>
</comment>
<comment type="catalytic activity">
    <reaction evidence="11">
        <text>L-threonine + hydrogencarbonate + ATP = L-threonylcarbamoyladenylate + diphosphate + H2O</text>
        <dbReference type="Rhea" id="RHEA:36407"/>
        <dbReference type="ChEBI" id="CHEBI:15377"/>
        <dbReference type="ChEBI" id="CHEBI:17544"/>
        <dbReference type="ChEBI" id="CHEBI:30616"/>
        <dbReference type="ChEBI" id="CHEBI:33019"/>
        <dbReference type="ChEBI" id="CHEBI:57926"/>
        <dbReference type="ChEBI" id="CHEBI:73682"/>
        <dbReference type="EC" id="2.7.7.87"/>
    </reaction>
</comment>
<gene>
    <name evidence="13" type="primary">ywlC_14</name>
    <name evidence="13" type="ORF">GALL_405540</name>
</gene>
<dbReference type="SUPFAM" id="SSF55821">
    <property type="entry name" value="YrdC/RibB"/>
    <property type="match status" value="1"/>
</dbReference>
<evidence type="ECO:0000256" key="2">
    <source>
        <dbReference type="ARBA" id="ARBA00007663"/>
    </source>
</evidence>
<evidence type="ECO:0000256" key="8">
    <source>
        <dbReference type="ARBA" id="ARBA00022741"/>
    </source>
</evidence>
<dbReference type="Gene3D" id="3.90.870.10">
    <property type="entry name" value="DHBP synthase"/>
    <property type="match status" value="1"/>
</dbReference>
<dbReference type="InterPro" id="IPR017945">
    <property type="entry name" value="DHBP_synth_RibB-like_a/b_dom"/>
</dbReference>
<dbReference type="GO" id="GO:0061710">
    <property type="term" value="F:L-threonylcarbamoyladenylate synthase"/>
    <property type="evidence" value="ECO:0007669"/>
    <property type="project" value="UniProtKB-EC"/>
</dbReference>
<dbReference type="InterPro" id="IPR038385">
    <property type="entry name" value="Sua5/YwlC_C"/>
</dbReference>
<dbReference type="InterPro" id="IPR050156">
    <property type="entry name" value="TC-AMP_synthase_SUA5"/>
</dbReference>
<dbReference type="PANTHER" id="PTHR17490">
    <property type="entry name" value="SUA5"/>
    <property type="match status" value="1"/>
</dbReference>
<evidence type="ECO:0000256" key="5">
    <source>
        <dbReference type="ARBA" id="ARBA00022679"/>
    </source>
</evidence>
<accession>A0A1J5Q362</accession>
<sequence length="204" mass="20867">MLARLHGGRGGLAAPSANRFGRISPTRAADVRAELGDAVAQVLDGGPCTVGIESTIVDCSSGAPRILRPGGLSAARLAAVLGIDATALQPPPAADAPRVPGALAAHYAPATVLRLRDAAAIDADWPQASDVGVLAPRAAPAANAHSHWRVLADDAAGYAQGLYAALRELDGRGLNEIWVQSPPPGAEWDAVRDRLRRAAHGAGR</sequence>
<protein>
    <recommendedName>
        <fullName evidence="10">L-threonylcarbamoyladenylate synthase</fullName>
        <ecNumber evidence="3">2.7.7.87</ecNumber>
    </recommendedName>
    <alternativeName>
        <fullName evidence="10">L-threonylcarbamoyladenylate synthase</fullName>
    </alternativeName>
</protein>
<dbReference type="GO" id="GO:0006450">
    <property type="term" value="P:regulation of translational fidelity"/>
    <property type="evidence" value="ECO:0007669"/>
    <property type="project" value="TreeGrafter"/>
</dbReference>
<keyword evidence="4" id="KW-0963">Cytoplasm</keyword>
<evidence type="ECO:0000259" key="12">
    <source>
        <dbReference type="PROSITE" id="PS51163"/>
    </source>
</evidence>
<keyword evidence="8" id="KW-0547">Nucleotide-binding</keyword>
<keyword evidence="6" id="KW-0819">tRNA processing</keyword>